<dbReference type="AlphaFoldDB" id="A0A0E9X012"/>
<name>A0A0E9X012_ANGAN</name>
<protein>
    <submittedName>
        <fullName evidence="1">Uncharacterized protein</fullName>
    </submittedName>
</protein>
<proteinExistence type="predicted"/>
<accession>A0A0E9X012</accession>
<sequence length="66" mass="7749">MYAVLHVRSFQSYMHTVHTHKRIDCHPSCFKNVNIYPISMIIYPCLSIFSSFSEGRFLKWPTAVLV</sequence>
<organism evidence="1">
    <name type="scientific">Anguilla anguilla</name>
    <name type="common">European freshwater eel</name>
    <name type="synonym">Muraena anguilla</name>
    <dbReference type="NCBI Taxonomy" id="7936"/>
    <lineage>
        <taxon>Eukaryota</taxon>
        <taxon>Metazoa</taxon>
        <taxon>Chordata</taxon>
        <taxon>Craniata</taxon>
        <taxon>Vertebrata</taxon>
        <taxon>Euteleostomi</taxon>
        <taxon>Actinopterygii</taxon>
        <taxon>Neopterygii</taxon>
        <taxon>Teleostei</taxon>
        <taxon>Anguilliformes</taxon>
        <taxon>Anguillidae</taxon>
        <taxon>Anguilla</taxon>
    </lineage>
</organism>
<reference evidence="1" key="2">
    <citation type="journal article" date="2015" name="Fish Shellfish Immunol.">
        <title>Early steps in the European eel (Anguilla anguilla)-Vibrio vulnificus interaction in the gills: Role of the RtxA13 toxin.</title>
        <authorList>
            <person name="Callol A."/>
            <person name="Pajuelo D."/>
            <person name="Ebbesson L."/>
            <person name="Teles M."/>
            <person name="MacKenzie S."/>
            <person name="Amaro C."/>
        </authorList>
    </citation>
    <scope>NUCLEOTIDE SEQUENCE</scope>
</reference>
<dbReference type="EMBL" id="GBXM01013544">
    <property type="protein sequence ID" value="JAH95033.1"/>
    <property type="molecule type" value="Transcribed_RNA"/>
</dbReference>
<evidence type="ECO:0000313" key="1">
    <source>
        <dbReference type="EMBL" id="JAH95033.1"/>
    </source>
</evidence>
<reference evidence="1" key="1">
    <citation type="submission" date="2014-11" db="EMBL/GenBank/DDBJ databases">
        <authorList>
            <person name="Amaro Gonzalez C."/>
        </authorList>
    </citation>
    <scope>NUCLEOTIDE SEQUENCE</scope>
</reference>